<evidence type="ECO:0000256" key="1">
    <source>
        <dbReference type="SAM" id="MobiDB-lite"/>
    </source>
</evidence>
<sequence>MRTSDLGKSSSVAFSRRGRDEWRTAQSRTVRYPAGTTRRGLPRRGAR</sequence>
<dbReference type="Proteomes" id="UP000555407">
    <property type="component" value="Unassembled WGS sequence"/>
</dbReference>
<comment type="caution">
    <text evidence="2">The sequence shown here is derived from an EMBL/GenBank/DDBJ whole genome shotgun (WGS) entry which is preliminary data.</text>
</comment>
<evidence type="ECO:0000313" key="2">
    <source>
        <dbReference type="EMBL" id="NIK59556.1"/>
    </source>
</evidence>
<dbReference type="AlphaFoldDB" id="A0A7X6A2R8"/>
<gene>
    <name evidence="2" type="ORF">BJY22_005273</name>
</gene>
<reference evidence="2 3" key="1">
    <citation type="submission" date="2020-03" db="EMBL/GenBank/DDBJ databases">
        <title>Sequencing the genomes of 1000 actinobacteria strains.</title>
        <authorList>
            <person name="Klenk H.-P."/>
        </authorList>
    </citation>
    <scope>NUCLEOTIDE SEQUENCE [LARGE SCALE GENOMIC DNA]</scope>
    <source>
        <strain evidence="2 3">DSM 45490</strain>
    </source>
</reference>
<feature type="region of interest" description="Disordered" evidence="1">
    <location>
        <begin position="1"/>
        <end position="47"/>
    </location>
</feature>
<dbReference type="RefSeq" id="WP_167211539.1">
    <property type="nucleotide sequence ID" value="NZ_JAASRO010000001.1"/>
</dbReference>
<evidence type="ECO:0000313" key="3">
    <source>
        <dbReference type="Proteomes" id="UP000555407"/>
    </source>
</evidence>
<keyword evidence="3" id="KW-1185">Reference proteome</keyword>
<proteinExistence type="predicted"/>
<dbReference type="EMBL" id="JAASRO010000001">
    <property type="protein sequence ID" value="NIK59556.1"/>
    <property type="molecule type" value="Genomic_DNA"/>
</dbReference>
<feature type="compositionally biased region" description="Polar residues" evidence="1">
    <location>
        <begin position="1"/>
        <end position="13"/>
    </location>
</feature>
<accession>A0A7X6A2R8</accession>
<organism evidence="2 3">
    <name type="scientific">Kribbella shirazensis</name>
    <dbReference type="NCBI Taxonomy" id="1105143"/>
    <lineage>
        <taxon>Bacteria</taxon>
        <taxon>Bacillati</taxon>
        <taxon>Actinomycetota</taxon>
        <taxon>Actinomycetes</taxon>
        <taxon>Propionibacteriales</taxon>
        <taxon>Kribbellaceae</taxon>
        <taxon>Kribbella</taxon>
    </lineage>
</organism>
<name>A0A7X6A2R8_9ACTN</name>
<protein>
    <submittedName>
        <fullName evidence="2">Uncharacterized protein</fullName>
    </submittedName>
</protein>